<dbReference type="RefSeq" id="XP_016720857.2">
    <property type="nucleotide sequence ID" value="XM_016865368.2"/>
</dbReference>
<name>A0A1U8M242_GOSHI</name>
<dbReference type="GO" id="GO:0005737">
    <property type="term" value="C:cytoplasm"/>
    <property type="evidence" value="ECO:0000318"/>
    <property type="project" value="GO_Central"/>
</dbReference>
<gene>
    <name evidence="6" type="primary">LOC107933202</name>
</gene>
<keyword evidence="3" id="KW-0568">Pathogenesis-related protein</keyword>
<dbReference type="STRING" id="3635.A0A1U8M242"/>
<proteinExistence type="inferred from homology"/>
<dbReference type="SMR" id="A0A1U8M242"/>
<accession>A0A1U8M242</accession>
<dbReference type="GeneID" id="107933202"/>
<dbReference type="Gene3D" id="3.30.530.20">
    <property type="match status" value="1"/>
</dbReference>
<keyword evidence="5" id="KW-1185">Reference proteome</keyword>
<dbReference type="OMA" id="CKINEER"/>
<reference evidence="6" key="2">
    <citation type="submission" date="2025-08" db="UniProtKB">
        <authorList>
            <consortium name="RefSeq"/>
        </authorList>
    </citation>
    <scope>IDENTIFICATION</scope>
</reference>
<protein>
    <submittedName>
        <fullName evidence="6">Major allergen Pru ar 1 isoform X1</fullName>
    </submittedName>
</protein>
<dbReference type="PaxDb" id="3635-A0A1U8M242"/>
<dbReference type="PANTHER" id="PTHR31213:SF55">
    <property type="entry name" value="STRESS-INDUCED PROTEIN SAM22"/>
    <property type="match status" value="1"/>
</dbReference>
<evidence type="ECO:0000313" key="6">
    <source>
        <dbReference type="RefSeq" id="XP_016720857.2"/>
    </source>
</evidence>
<dbReference type="GO" id="GO:0009738">
    <property type="term" value="P:abscisic acid-activated signaling pathway"/>
    <property type="evidence" value="ECO:0000318"/>
    <property type="project" value="GO_Central"/>
</dbReference>
<organism evidence="5 6">
    <name type="scientific">Gossypium hirsutum</name>
    <name type="common">Upland cotton</name>
    <name type="synonym">Gossypium mexicanum</name>
    <dbReference type="NCBI Taxonomy" id="3635"/>
    <lineage>
        <taxon>Eukaryota</taxon>
        <taxon>Viridiplantae</taxon>
        <taxon>Streptophyta</taxon>
        <taxon>Embryophyta</taxon>
        <taxon>Tracheophyta</taxon>
        <taxon>Spermatophyta</taxon>
        <taxon>Magnoliopsida</taxon>
        <taxon>eudicotyledons</taxon>
        <taxon>Gunneridae</taxon>
        <taxon>Pentapetalae</taxon>
        <taxon>rosids</taxon>
        <taxon>malvids</taxon>
        <taxon>Malvales</taxon>
        <taxon>Malvaceae</taxon>
        <taxon>Malvoideae</taxon>
        <taxon>Gossypium</taxon>
    </lineage>
</organism>
<dbReference type="GO" id="GO:0004864">
    <property type="term" value="F:protein phosphatase inhibitor activity"/>
    <property type="evidence" value="ECO:0000318"/>
    <property type="project" value="GO_Central"/>
</dbReference>
<dbReference type="InterPro" id="IPR000916">
    <property type="entry name" value="Bet_v_I/MLP"/>
</dbReference>
<dbReference type="InterPro" id="IPR023393">
    <property type="entry name" value="START-like_dom_sf"/>
</dbReference>
<sequence>MEMKCECINSMLVSHFFPYRIASVHNICVESICLYNLKRKMGGFAKEVEVSTSLPPAKAFKAFAEDLDTLLPTVAPQAIKSVERLEGDGGPGTIKKITFAEGYGFSYAKHRVDVLDKDNFLYTYVVIESDFFNNTVEKISYETKFVAAADGGTSIKVTTTFYTIGDNQITPDLMLQIKEASEKRALILKAIENYVLANPDV</sequence>
<dbReference type="AlphaFoldDB" id="A0A1U8M242"/>
<feature type="domain" description="Bet v I/Major latex protein" evidence="4">
    <location>
        <begin position="47"/>
        <end position="198"/>
    </location>
</feature>
<dbReference type="GO" id="GO:0006952">
    <property type="term" value="P:defense response"/>
    <property type="evidence" value="ECO:0007669"/>
    <property type="project" value="UniProtKB-KW"/>
</dbReference>
<evidence type="ECO:0000256" key="2">
    <source>
        <dbReference type="ARBA" id="ARBA00022821"/>
    </source>
</evidence>
<keyword evidence="2" id="KW-0611">Plant defense</keyword>
<dbReference type="GO" id="GO:0010427">
    <property type="term" value="F:abscisic acid binding"/>
    <property type="evidence" value="ECO:0000318"/>
    <property type="project" value="GO_Central"/>
</dbReference>
<dbReference type="PRINTS" id="PR00634">
    <property type="entry name" value="BETALLERGEN"/>
</dbReference>
<comment type="similarity">
    <text evidence="1">Belongs to the BetVI family.</text>
</comment>
<evidence type="ECO:0000256" key="1">
    <source>
        <dbReference type="ARBA" id="ARBA00009744"/>
    </source>
</evidence>
<dbReference type="InterPro" id="IPR024949">
    <property type="entry name" value="Bet_v_I_allergen"/>
</dbReference>
<dbReference type="Proteomes" id="UP000818029">
    <property type="component" value="Chromosome A02"/>
</dbReference>
<dbReference type="KEGG" id="ghi:107933202"/>
<dbReference type="SUPFAM" id="SSF55961">
    <property type="entry name" value="Bet v1-like"/>
    <property type="match status" value="1"/>
</dbReference>
<evidence type="ECO:0000313" key="5">
    <source>
        <dbReference type="Proteomes" id="UP000818029"/>
    </source>
</evidence>
<dbReference type="PANTHER" id="PTHR31213">
    <property type="entry name" value="OS08G0374000 PROTEIN-RELATED"/>
    <property type="match status" value="1"/>
</dbReference>
<dbReference type="GO" id="GO:0005634">
    <property type="term" value="C:nucleus"/>
    <property type="evidence" value="ECO:0000318"/>
    <property type="project" value="GO_Central"/>
</dbReference>
<dbReference type="CDD" id="cd07816">
    <property type="entry name" value="Bet_v1-like"/>
    <property type="match status" value="1"/>
</dbReference>
<dbReference type="GO" id="GO:0038023">
    <property type="term" value="F:signaling receptor activity"/>
    <property type="evidence" value="ECO:0000318"/>
    <property type="project" value="GO_Central"/>
</dbReference>
<dbReference type="Pfam" id="PF00407">
    <property type="entry name" value="Bet_v_1"/>
    <property type="match status" value="1"/>
</dbReference>
<dbReference type="InterPro" id="IPR050279">
    <property type="entry name" value="Plant_def-hormone_signal"/>
</dbReference>
<evidence type="ECO:0000256" key="3">
    <source>
        <dbReference type="ARBA" id="ARBA00023265"/>
    </source>
</evidence>
<reference evidence="5" key="1">
    <citation type="journal article" date="2020" name="Nat. Genet.">
        <title>Genomic diversifications of five Gossypium allopolyploid species and their impact on cotton improvement.</title>
        <authorList>
            <person name="Chen Z.J."/>
            <person name="Sreedasyam A."/>
            <person name="Ando A."/>
            <person name="Song Q."/>
            <person name="De Santiago L.M."/>
            <person name="Hulse-Kemp A.M."/>
            <person name="Ding M."/>
            <person name="Ye W."/>
            <person name="Kirkbride R.C."/>
            <person name="Jenkins J."/>
            <person name="Plott C."/>
            <person name="Lovell J."/>
            <person name="Lin Y.M."/>
            <person name="Vaughn R."/>
            <person name="Liu B."/>
            <person name="Simpson S."/>
            <person name="Scheffler B.E."/>
            <person name="Wen L."/>
            <person name="Saski C.A."/>
            <person name="Grover C.E."/>
            <person name="Hu G."/>
            <person name="Conover J.L."/>
            <person name="Carlson J.W."/>
            <person name="Shu S."/>
            <person name="Boston L.B."/>
            <person name="Williams M."/>
            <person name="Peterson D.G."/>
            <person name="McGee K."/>
            <person name="Jones D.C."/>
            <person name="Wendel J.F."/>
            <person name="Stelly D.M."/>
            <person name="Grimwood J."/>
            <person name="Schmutz J."/>
        </authorList>
    </citation>
    <scope>NUCLEOTIDE SEQUENCE [LARGE SCALE GENOMIC DNA]</scope>
    <source>
        <strain evidence="5">cv. TM-1</strain>
    </source>
</reference>
<evidence type="ECO:0000259" key="4">
    <source>
        <dbReference type="Pfam" id="PF00407"/>
    </source>
</evidence>